<comment type="caution">
    <text evidence="3">The sequence shown here is derived from an EMBL/GenBank/DDBJ whole genome shotgun (WGS) entry which is preliminary data.</text>
</comment>
<dbReference type="InterPro" id="IPR010559">
    <property type="entry name" value="Sig_transdc_His_kin_internal"/>
</dbReference>
<keyword evidence="4" id="KW-1185">Reference proteome</keyword>
<reference evidence="3" key="1">
    <citation type="submission" date="2022-01" db="EMBL/GenBank/DDBJ databases">
        <authorList>
            <person name="Jo J.-H."/>
            <person name="Im W.-T."/>
        </authorList>
    </citation>
    <scope>NUCLEOTIDE SEQUENCE</scope>
    <source>
        <strain evidence="3">NA20</strain>
    </source>
</reference>
<protein>
    <submittedName>
        <fullName evidence="3">Histidine kinase</fullName>
    </submittedName>
</protein>
<proteinExistence type="predicted"/>
<dbReference type="GO" id="GO:0016301">
    <property type="term" value="F:kinase activity"/>
    <property type="evidence" value="ECO:0007669"/>
    <property type="project" value="UniProtKB-KW"/>
</dbReference>
<name>A0ABS9KYL5_9BACT</name>
<dbReference type="RefSeq" id="WP_237876237.1">
    <property type="nucleotide sequence ID" value="NZ_JAKLTR010000021.1"/>
</dbReference>
<keyword evidence="1" id="KW-0812">Transmembrane</keyword>
<dbReference type="PANTHER" id="PTHR34220:SF7">
    <property type="entry name" value="SENSOR HISTIDINE KINASE YPDA"/>
    <property type="match status" value="1"/>
</dbReference>
<dbReference type="PANTHER" id="PTHR34220">
    <property type="entry name" value="SENSOR HISTIDINE KINASE YPDA"/>
    <property type="match status" value="1"/>
</dbReference>
<feature type="domain" description="Signal transduction histidine kinase internal region" evidence="2">
    <location>
        <begin position="160"/>
        <end position="238"/>
    </location>
</feature>
<keyword evidence="3" id="KW-0418">Kinase</keyword>
<organism evidence="3 4">
    <name type="scientific">Terrimonas ginsenosidimutans</name>
    <dbReference type="NCBI Taxonomy" id="2908004"/>
    <lineage>
        <taxon>Bacteria</taxon>
        <taxon>Pseudomonadati</taxon>
        <taxon>Bacteroidota</taxon>
        <taxon>Chitinophagia</taxon>
        <taxon>Chitinophagales</taxon>
        <taxon>Chitinophagaceae</taxon>
        <taxon>Terrimonas</taxon>
    </lineage>
</organism>
<feature type="transmembrane region" description="Helical" evidence="1">
    <location>
        <begin position="74"/>
        <end position="95"/>
    </location>
</feature>
<evidence type="ECO:0000313" key="3">
    <source>
        <dbReference type="EMBL" id="MCG2617474.1"/>
    </source>
</evidence>
<accession>A0ABS9KYL5</accession>
<feature type="transmembrane region" description="Helical" evidence="1">
    <location>
        <begin position="115"/>
        <end position="139"/>
    </location>
</feature>
<dbReference type="Proteomes" id="UP001165367">
    <property type="component" value="Unassembled WGS sequence"/>
</dbReference>
<feature type="transmembrane region" description="Helical" evidence="1">
    <location>
        <begin position="36"/>
        <end position="53"/>
    </location>
</feature>
<evidence type="ECO:0000259" key="2">
    <source>
        <dbReference type="Pfam" id="PF06580"/>
    </source>
</evidence>
<dbReference type="EMBL" id="JAKLTR010000021">
    <property type="protein sequence ID" value="MCG2617474.1"/>
    <property type="molecule type" value="Genomic_DNA"/>
</dbReference>
<feature type="transmembrane region" description="Helical" evidence="1">
    <location>
        <begin position="12"/>
        <end position="30"/>
    </location>
</feature>
<gene>
    <name evidence="3" type="ORF">LZZ85_24460</name>
</gene>
<evidence type="ECO:0000313" key="4">
    <source>
        <dbReference type="Proteomes" id="UP001165367"/>
    </source>
</evidence>
<dbReference type="InterPro" id="IPR050640">
    <property type="entry name" value="Bact_2-comp_sensor_kinase"/>
</dbReference>
<keyword evidence="3" id="KW-0808">Transferase</keyword>
<keyword evidence="1" id="KW-1133">Transmembrane helix</keyword>
<sequence length="349" mass="40238">MMRDTSLRIGGQLLISVVAIFCFYPSSLFANEISSGRLIIYVVVSTFIVWELLRLCIWQARRMYPGIRYTRQRLLFVGGMTLAIVAISPFTRFYLGELINVYGNTAGPSGSVYSYLRIVGQNIFYCLFISATYESIYFFKEWKKSFKEASDLRQATLYGQFNSLRDQVNPHFLFNTLNTLTALIPKDAEKAEAFALEMADVYRYLLRMNQYPLIDLGQEISFIHSYTALLRTRFNENFSLDVLYKDGAEEQLLPPLTLQLLVENAVKHNVVSSRMPLRVLIEVHKDGLLVKNRLQPKVEPVQSEYTGLFNLSQRYRLLGIGQVFAGKEGDSFVVRLPFKKSKEYERIDH</sequence>
<dbReference type="Pfam" id="PF06580">
    <property type="entry name" value="His_kinase"/>
    <property type="match status" value="1"/>
</dbReference>
<evidence type="ECO:0000256" key="1">
    <source>
        <dbReference type="SAM" id="Phobius"/>
    </source>
</evidence>
<keyword evidence="1" id="KW-0472">Membrane</keyword>